<evidence type="ECO:0000256" key="6">
    <source>
        <dbReference type="ARBA" id="ARBA00022679"/>
    </source>
</evidence>
<dbReference type="InterPro" id="IPR003660">
    <property type="entry name" value="HAMP_dom"/>
</dbReference>
<dbReference type="PROSITE" id="PS50109">
    <property type="entry name" value="HIS_KIN"/>
    <property type="match status" value="1"/>
</dbReference>
<keyword evidence="9" id="KW-0067">ATP-binding</keyword>
<dbReference type="Gene3D" id="3.30.565.10">
    <property type="entry name" value="Histidine kinase-like ATPase, C-terminal domain"/>
    <property type="match status" value="1"/>
</dbReference>
<evidence type="ECO:0000256" key="8">
    <source>
        <dbReference type="ARBA" id="ARBA00022777"/>
    </source>
</evidence>
<feature type="domain" description="Histidine kinase" evidence="13">
    <location>
        <begin position="467"/>
        <end position="582"/>
    </location>
</feature>
<keyword evidence="4" id="KW-1003">Cell membrane</keyword>
<feature type="transmembrane region" description="Helical" evidence="12">
    <location>
        <begin position="287"/>
        <end position="311"/>
    </location>
</feature>
<reference evidence="15" key="1">
    <citation type="submission" date="2022-01" db="EMBL/GenBank/DDBJ databases">
        <authorList>
            <person name="Criscuolo A."/>
        </authorList>
    </citation>
    <scope>NUCLEOTIDE SEQUENCE</scope>
    <source>
        <strain evidence="15">CIP111891</strain>
    </source>
</reference>
<dbReference type="Pfam" id="PF02518">
    <property type="entry name" value="HATPase_c"/>
    <property type="match status" value="1"/>
</dbReference>
<dbReference type="RefSeq" id="WP_338113442.1">
    <property type="nucleotide sequence ID" value="NZ_CAKMMW010000019.1"/>
</dbReference>
<dbReference type="Gene3D" id="6.10.340.10">
    <property type="match status" value="1"/>
</dbReference>
<evidence type="ECO:0000259" key="14">
    <source>
        <dbReference type="PROSITE" id="PS50885"/>
    </source>
</evidence>
<dbReference type="InterPro" id="IPR003594">
    <property type="entry name" value="HATPase_dom"/>
</dbReference>
<dbReference type="SUPFAM" id="SSF55874">
    <property type="entry name" value="ATPase domain of HSP90 chaperone/DNA topoisomerase II/histidine kinase"/>
    <property type="match status" value="1"/>
</dbReference>
<dbReference type="Proteomes" id="UP000838821">
    <property type="component" value="Unassembled WGS sequence"/>
</dbReference>
<evidence type="ECO:0000256" key="2">
    <source>
        <dbReference type="ARBA" id="ARBA00004651"/>
    </source>
</evidence>
<evidence type="ECO:0000256" key="1">
    <source>
        <dbReference type="ARBA" id="ARBA00000085"/>
    </source>
</evidence>
<dbReference type="PANTHER" id="PTHR34220">
    <property type="entry name" value="SENSOR HISTIDINE KINASE YPDA"/>
    <property type="match status" value="1"/>
</dbReference>
<evidence type="ECO:0000256" key="7">
    <source>
        <dbReference type="ARBA" id="ARBA00022741"/>
    </source>
</evidence>
<keyword evidence="6" id="KW-0808">Transferase</keyword>
<evidence type="ECO:0000313" key="15">
    <source>
        <dbReference type="EMBL" id="CAH1220619.1"/>
    </source>
</evidence>
<comment type="caution">
    <text evidence="15">The sequence shown here is derived from an EMBL/GenBank/DDBJ whole genome shotgun (WGS) entry which is preliminary data.</text>
</comment>
<evidence type="ECO:0000256" key="9">
    <source>
        <dbReference type="ARBA" id="ARBA00022840"/>
    </source>
</evidence>
<evidence type="ECO:0000256" key="5">
    <source>
        <dbReference type="ARBA" id="ARBA00022553"/>
    </source>
</evidence>
<evidence type="ECO:0000256" key="4">
    <source>
        <dbReference type="ARBA" id="ARBA00022475"/>
    </source>
</evidence>
<name>A0ABM9CPN3_9BACL</name>
<dbReference type="PANTHER" id="PTHR34220:SF7">
    <property type="entry name" value="SENSOR HISTIDINE KINASE YPDA"/>
    <property type="match status" value="1"/>
</dbReference>
<keyword evidence="5" id="KW-0597">Phosphoprotein</keyword>
<dbReference type="InterPro" id="IPR036890">
    <property type="entry name" value="HATPase_C_sf"/>
</dbReference>
<dbReference type="EMBL" id="CAKMMW010000019">
    <property type="protein sequence ID" value="CAH1220619.1"/>
    <property type="molecule type" value="Genomic_DNA"/>
</dbReference>
<protein>
    <recommendedName>
        <fullName evidence="3">histidine kinase</fullName>
        <ecNumber evidence="3">2.7.13.3</ecNumber>
    </recommendedName>
</protein>
<evidence type="ECO:0000313" key="16">
    <source>
        <dbReference type="Proteomes" id="UP000838821"/>
    </source>
</evidence>
<keyword evidence="12" id="KW-0812">Transmembrane</keyword>
<comment type="subcellular location">
    <subcellularLocation>
        <location evidence="2">Cell membrane</location>
        <topology evidence="2">Multi-pass membrane protein</topology>
    </subcellularLocation>
</comment>
<comment type="catalytic activity">
    <reaction evidence="1">
        <text>ATP + protein L-histidine = ADP + protein N-phospho-L-histidine.</text>
        <dbReference type="EC" id="2.7.13.3"/>
    </reaction>
</comment>
<dbReference type="InterPro" id="IPR050640">
    <property type="entry name" value="Bact_2-comp_sensor_kinase"/>
</dbReference>
<keyword evidence="10" id="KW-0902">Two-component regulatory system</keyword>
<dbReference type="SMART" id="SM00304">
    <property type="entry name" value="HAMP"/>
    <property type="match status" value="1"/>
</dbReference>
<evidence type="ECO:0000256" key="11">
    <source>
        <dbReference type="ARBA" id="ARBA00023136"/>
    </source>
</evidence>
<dbReference type="PROSITE" id="PS50885">
    <property type="entry name" value="HAMP"/>
    <property type="match status" value="1"/>
</dbReference>
<organism evidence="15 16">
    <name type="scientific">Paenibacillus allorhizoplanae</name>
    <dbReference type="NCBI Taxonomy" id="2905648"/>
    <lineage>
        <taxon>Bacteria</taxon>
        <taxon>Bacillati</taxon>
        <taxon>Bacillota</taxon>
        <taxon>Bacilli</taxon>
        <taxon>Bacillales</taxon>
        <taxon>Paenibacillaceae</taxon>
        <taxon>Paenibacillus</taxon>
    </lineage>
</organism>
<dbReference type="EC" id="2.7.13.3" evidence="3"/>
<gene>
    <name evidence="15" type="ORF">PAECIP111891_05066</name>
</gene>
<dbReference type="InterPro" id="IPR010559">
    <property type="entry name" value="Sig_transdc_His_kin_internal"/>
</dbReference>
<evidence type="ECO:0000256" key="12">
    <source>
        <dbReference type="SAM" id="Phobius"/>
    </source>
</evidence>
<keyword evidence="7" id="KW-0547">Nucleotide-binding</keyword>
<evidence type="ECO:0000256" key="3">
    <source>
        <dbReference type="ARBA" id="ARBA00012438"/>
    </source>
</evidence>
<dbReference type="SMART" id="SM00387">
    <property type="entry name" value="HATPase_c"/>
    <property type="match status" value="1"/>
</dbReference>
<accession>A0ABM9CPN3</accession>
<sequence length="590" mass="67105">MLREWFGYSLQRKLSFIMLVTTLIPLLFLGTFAFTTSSDITKDKAQQAGLNSLAQMEAKFQFILKDVENISIFLIGQRDIQSYLKRTDENLDAQAQILGLMTNLVYTKDYISNITIYPSNNTTPLSTSTIYNSSLDKEIVIKQITDKIWTGLYHIENYLGKRDVFSFIRPIRAMNTFQTLGWLSISVDEQVLSRIWSVPQLADGYGQVALLNDRNEIMSSTYKSWLSQKADSLFPGITDRVRGHSSGVWTSGTGNTQQNILFYREPMINWTIVGIIPSKLYSAQNRYILQLTAVAVALSVLTNVFLTIFVIRKVTTPLGSLTRLLTKINPDEPLPHYPVYTSDEIGRLAGSYNLLSTHIEALKKQLIHNETRKKEADMRALQAQINPHFLYNTLSSIHWIALLNEENRIAEMVGALSDFLRFSLNKGKEYCKVSQELAHIRNYVQVQSIRFPDEFTVDYVVDARLSDSFMLKLVLQPLVENAMIHGIQMKEEPGVISIYVELKGNSMYVKVMDDGIGMTEERLREVTESLYPAAETIANDASYGLRNVHERLQLHYGLDSGIKIESRLNEGTCVSFSIPVLEDNHENLDR</sequence>
<keyword evidence="8" id="KW-0418">Kinase</keyword>
<evidence type="ECO:0000256" key="10">
    <source>
        <dbReference type="ARBA" id="ARBA00023012"/>
    </source>
</evidence>
<keyword evidence="16" id="KW-1185">Reference proteome</keyword>
<keyword evidence="11 12" id="KW-0472">Membrane</keyword>
<dbReference type="CDD" id="cd06225">
    <property type="entry name" value="HAMP"/>
    <property type="match status" value="1"/>
</dbReference>
<dbReference type="Pfam" id="PF06580">
    <property type="entry name" value="His_kinase"/>
    <property type="match status" value="1"/>
</dbReference>
<feature type="domain" description="HAMP" evidence="14">
    <location>
        <begin position="312"/>
        <end position="364"/>
    </location>
</feature>
<dbReference type="InterPro" id="IPR005467">
    <property type="entry name" value="His_kinase_dom"/>
</dbReference>
<keyword evidence="12" id="KW-1133">Transmembrane helix</keyword>
<evidence type="ECO:0000259" key="13">
    <source>
        <dbReference type="PROSITE" id="PS50109"/>
    </source>
</evidence>
<proteinExistence type="predicted"/>